<dbReference type="Proteomes" id="UP000694257">
    <property type="component" value="Chromosome"/>
</dbReference>
<sequence>MTSDTNPTALPDFLTGMALADFAERLAEHWGPGWTLYPYMNGACEAYLDGPQRQKIRVSPVGKHRVEVVGLTYDLPDLFYDENAENWHERIKVSTKRPIDKIAAKVRTEFLEGGNGYLAHHKCLRDLRDRLRAEEKWPGVDPETFPSPRYGTRVR</sequence>
<dbReference type="EMBL" id="CP078145">
    <property type="protein sequence ID" value="QXN91946.1"/>
    <property type="molecule type" value="Genomic_DNA"/>
</dbReference>
<proteinExistence type="predicted"/>
<keyword evidence="2" id="KW-1185">Reference proteome</keyword>
<protein>
    <submittedName>
        <fullName evidence="1">Uncharacterized protein</fullName>
    </submittedName>
</protein>
<gene>
    <name evidence="1" type="ORF">KV110_01775</name>
</gene>
<reference evidence="1 2" key="1">
    <citation type="submission" date="2021-07" db="EMBL/GenBank/DDBJ databases">
        <title>Whole Genome Sequence of Nocardia Iowensis.</title>
        <authorList>
            <person name="Lamm A."/>
            <person name="Collins-Fairclough A.M."/>
            <person name="Bunk B."/>
            <person name="Sproer C."/>
        </authorList>
    </citation>
    <scope>NUCLEOTIDE SEQUENCE [LARGE SCALE GENOMIC DNA]</scope>
    <source>
        <strain evidence="1 2">NRRL 5646</strain>
    </source>
</reference>
<name>A0ABX8RRP9_NOCIO</name>
<evidence type="ECO:0000313" key="2">
    <source>
        <dbReference type="Proteomes" id="UP000694257"/>
    </source>
</evidence>
<organism evidence="1 2">
    <name type="scientific">Nocardia iowensis</name>
    <dbReference type="NCBI Taxonomy" id="204891"/>
    <lineage>
        <taxon>Bacteria</taxon>
        <taxon>Bacillati</taxon>
        <taxon>Actinomycetota</taxon>
        <taxon>Actinomycetes</taxon>
        <taxon>Mycobacteriales</taxon>
        <taxon>Nocardiaceae</taxon>
        <taxon>Nocardia</taxon>
    </lineage>
</organism>
<accession>A0ABX8RRP9</accession>
<evidence type="ECO:0000313" key="1">
    <source>
        <dbReference type="EMBL" id="QXN91946.1"/>
    </source>
</evidence>
<dbReference type="RefSeq" id="WP_218472795.1">
    <property type="nucleotide sequence ID" value="NZ_BAABJN010000009.1"/>
</dbReference>